<feature type="region of interest" description="Disordered" evidence="1">
    <location>
        <begin position="708"/>
        <end position="743"/>
    </location>
</feature>
<evidence type="ECO:0000313" key="2">
    <source>
        <dbReference type="EMBL" id="GIQ87454.1"/>
    </source>
</evidence>
<reference evidence="2 3" key="1">
    <citation type="journal article" date="2018" name="PLoS ONE">
        <title>The draft genome of Kipferlia bialata reveals reductive genome evolution in fornicate parasites.</title>
        <authorList>
            <person name="Tanifuji G."/>
            <person name="Takabayashi S."/>
            <person name="Kume K."/>
            <person name="Takagi M."/>
            <person name="Nakayama T."/>
            <person name="Kamikawa R."/>
            <person name="Inagaki Y."/>
            <person name="Hashimoto T."/>
        </authorList>
    </citation>
    <scope>NUCLEOTIDE SEQUENCE [LARGE SCALE GENOMIC DNA]</scope>
    <source>
        <strain evidence="2">NY0173</strain>
    </source>
</reference>
<sequence>EATSIGVTSPQTHSDVVAAPTSCFSPSISLPPPDAGVPHSQGAEPDKVDLSHPAPPPSLSLPLTAPSPNMSHHDGGAYPLDGMYAAGDTPMGEHPLSLFSASGRVTPGEGGWPDHPSQIPWGKGAIQPIKVEGHKAGRVTDTDGVIYASSGPWAERLGPGRDGDSVANGKEGASSNVSVAFEAMVDLPVTFTEVSAGPGRSGDKCPKLSRSVVSLTVSPTIAPMIFRSGERERERQREADPLSMADADRERERDMQREEETERAMNGGGLTQPMPWSASTTLSHAGSTLTPSTDMPSVSCEPGLDGPGGVGATDTPMRESTRARRGRGRGRGRERPRRGVESAAVEPMECSWGIMVRKAKSGCHCNMGPKHCRCRVQIKTTRSASLLTPLQHPVFTDRAMEQRHKQHERERRRVARLQRLSVTQVHGGGWNEMDLQQHRVCTWQGPSSWDQETPMQDVNENSDSLGRVKRRRRYSLMQVKGGSLPSRVPKQEPRDKDTIEALKASLASFGQMGALSATQCHSHDHIPPVTSYACNPGSGTVIEAVPLRETAGEREREVRVKREPRGRRRNAPSGCGPISSQRQGGSVGIMPPPVASASSLSSATVPKTRFCATCGRKTILPHSPGGTERNGFCVQCGAPVEVLPPSPPVPKGDPIVEGPSSLGILPPVAPEGGLEAVVALSGPESQLRLQFAQLSASRHFSLPYTISRPYGVPVGEGSHTRSSMHTTREPQREDERKREEGGT</sequence>
<keyword evidence="3" id="KW-1185">Reference proteome</keyword>
<feature type="region of interest" description="Disordered" evidence="1">
    <location>
        <begin position="150"/>
        <end position="172"/>
    </location>
</feature>
<feature type="region of interest" description="Disordered" evidence="1">
    <location>
        <begin position="224"/>
        <end position="340"/>
    </location>
</feature>
<feature type="compositionally biased region" description="Basic and acidic residues" evidence="1">
    <location>
        <begin position="228"/>
        <end position="263"/>
    </location>
</feature>
<feature type="compositionally biased region" description="Basic and acidic residues" evidence="1">
    <location>
        <begin position="331"/>
        <end position="340"/>
    </location>
</feature>
<comment type="caution">
    <text evidence="2">The sequence shown here is derived from an EMBL/GenBank/DDBJ whole genome shotgun (WGS) entry which is preliminary data.</text>
</comment>
<feature type="compositionally biased region" description="Basic and acidic residues" evidence="1">
    <location>
        <begin position="726"/>
        <end position="743"/>
    </location>
</feature>
<protein>
    <submittedName>
        <fullName evidence="2">Uncharacterized protein</fullName>
    </submittedName>
</protein>
<dbReference type="AlphaFoldDB" id="A0A9K3D540"/>
<feature type="compositionally biased region" description="Polar residues" evidence="1">
    <location>
        <begin position="277"/>
        <end position="296"/>
    </location>
</feature>
<name>A0A9K3D540_9EUKA</name>
<evidence type="ECO:0000313" key="3">
    <source>
        <dbReference type="Proteomes" id="UP000265618"/>
    </source>
</evidence>
<evidence type="ECO:0000256" key="1">
    <source>
        <dbReference type="SAM" id="MobiDB-lite"/>
    </source>
</evidence>
<dbReference type="EMBL" id="BDIP01003241">
    <property type="protein sequence ID" value="GIQ87454.1"/>
    <property type="molecule type" value="Genomic_DNA"/>
</dbReference>
<accession>A0A9K3D540</accession>
<dbReference type="Proteomes" id="UP000265618">
    <property type="component" value="Unassembled WGS sequence"/>
</dbReference>
<feature type="region of interest" description="Disordered" evidence="1">
    <location>
        <begin position="1"/>
        <end position="73"/>
    </location>
</feature>
<feature type="compositionally biased region" description="Polar residues" evidence="1">
    <location>
        <begin position="1"/>
        <end position="14"/>
    </location>
</feature>
<feature type="non-terminal residue" evidence="2">
    <location>
        <position position="743"/>
    </location>
</feature>
<organism evidence="2 3">
    <name type="scientific">Kipferlia bialata</name>
    <dbReference type="NCBI Taxonomy" id="797122"/>
    <lineage>
        <taxon>Eukaryota</taxon>
        <taxon>Metamonada</taxon>
        <taxon>Carpediemonas-like organisms</taxon>
        <taxon>Kipferlia</taxon>
    </lineage>
</organism>
<feature type="compositionally biased region" description="Basic and acidic residues" evidence="1">
    <location>
        <begin position="550"/>
        <end position="563"/>
    </location>
</feature>
<gene>
    <name evidence="2" type="ORF">KIPB_009497</name>
</gene>
<feature type="region of interest" description="Disordered" evidence="1">
    <location>
        <begin position="546"/>
        <end position="600"/>
    </location>
</feature>
<proteinExistence type="predicted"/>